<evidence type="ECO:0000256" key="1">
    <source>
        <dbReference type="SAM" id="Coils"/>
    </source>
</evidence>
<dbReference type="Gene3D" id="1.10.287.1490">
    <property type="match status" value="1"/>
</dbReference>
<protein>
    <submittedName>
        <fullName evidence="2">Uncharacterized protein</fullName>
    </submittedName>
</protein>
<dbReference type="EMBL" id="LR796420">
    <property type="protein sequence ID" value="CAB4142698.1"/>
    <property type="molecule type" value="Genomic_DNA"/>
</dbReference>
<feature type="coiled-coil region" evidence="1">
    <location>
        <begin position="193"/>
        <end position="220"/>
    </location>
</feature>
<feature type="coiled-coil region" evidence="1">
    <location>
        <begin position="95"/>
        <end position="129"/>
    </location>
</feature>
<organism evidence="2">
    <name type="scientific">uncultured Caudovirales phage</name>
    <dbReference type="NCBI Taxonomy" id="2100421"/>
    <lineage>
        <taxon>Viruses</taxon>
        <taxon>Duplodnaviria</taxon>
        <taxon>Heunggongvirae</taxon>
        <taxon>Uroviricota</taxon>
        <taxon>Caudoviricetes</taxon>
        <taxon>Peduoviridae</taxon>
        <taxon>Maltschvirus</taxon>
        <taxon>Maltschvirus maltsch</taxon>
    </lineage>
</organism>
<keyword evidence="1" id="KW-0175">Coiled coil</keyword>
<accession>A0A6J5M7H7</accession>
<evidence type="ECO:0000313" key="2">
    <source>
        <dbReference type="EMBL" id="CAB4142698.1"/>
    </source>
</evidence>
<sequence>MPLTSLEAIAEKLQENRQNQLEDILRVSGSNAIAKDQYGITTVDENNVATSLVFKSLNKPKINIEELTKAIDVEVTELRPDIPIAQRDLVPKPLYDEEVANNENLRAQLDTLNSQIDTLNTTITDLRSQVETEINNRLNIEQSNDVLVNQLTSLTGTVEEFSSQIQNAIQKSVDESILRASLQAQNVGFKAQIESLIKQIDSLNSIIEGLQAQLGAVQQQQAIENSTQNLAFASGGDVINEVLVFKTEPKVTDNAIIGRINNKSREIRWEGGASIEITNNDSQPVTVTLNIQNPPNQNWLVVNPTTYVLPTGKTHKISFGINVDGCNFGRKDNSVFHDGRFTVSVKRADGSEKSKTYPTRINIMHPKSF</sequence>
<reference evidence="2" key="1">
    <citation type="submission" date="2020-04" db="EMBL/GenBank/DDBJ databases">
        <authorList>
            <person name="Chiriac C."/>
            <person name="Salcher M."/>
            <person name="Ghai R."/>
            <person name="Kavagutti S V."/>
        </authorList>
    </citation>
    <scope>NUCLEOTIDE SEQUENCE</scope>
</reference>
<gene>
    <name evidence="2" type="ORF">UFOVP449_70</name>
</gene>
<name>A0A6J5M7H7_9CAUD</name>
<proteinExistence type="predicted"/>